<feature type="non-terminal residue" evidence="1">
    <location>
        <position position="1"/>
    </location>
</feature>
<reference evidence="1 2" key="1">
    <citation type="submission" date="2021-06" db="EMBL/GenBank/DDBJ databases">
        <authorList>
            <person name="Kallberg Y."/>
            <person name="Tangrot J."/>
            <person name="Rosling A."/>
        </authorList>
    </citation>
    <scope>NUCLEOTIDE SEQUENCE [LARGE SCALE GENOMIC DNA]</scope>
    <source>
        <strain evidence="1 2">120-4 pot B 10/14</strain>
    </source>
</reference>
<dbReference type="Proteomes" id="UP000789901">
    <property type="component" value="Unassembled WGS sequence"/>
</dbReference>
<proteinExistence type="predicted"/>
<keyword evidence="2" id="KW-1185">Reference proteome</keyword>
<comment type="caution">
    <text evidence="1">The sequence shown here is derived from an EMBL/GenBank/DDBJ whole genome shotgun (WGS) entry which is preliminary data.</text>
</comment>
<accession>A0ABM8W1R4</accession>
<gene>
    <name evidence="1" type="ORF">GMARGA_LOCUS2277</name>
</gene>
<dbReference type="EMBL" id="CAJVQB010000696">
    <property type="protein sequence ID" value="CAG8502597.1"/>
    <property type="molecule type" value="Genomic_DNA"/>
</dbReference>
<name>A0ABM8W1R4_GIGMA</name>
<sequence length="135" mass="15275">LPKEKNHSGGIKDPYAEAGTSLLPDDNLNNKFKPVADIKKYLTKHPNNIEDDYFFITINTQKNIYYCDCDAKLDFKGYTITNHSMQSLNIHGLVETESMKQKFNNDSNLIPLEEAEPGSHLALADETSTHKQALF</sequence>
<evidence type="ECO:0000313" key="1">
    <source>
        <dbReference type="EMBL" id="CAG8502597.1"/>
    </source>
</evidence>
<evidence type="ECO:0000313" key="2">
    <source>
        <dbReference type="Proteomes" id="UP000789901"/>
    </source>
</evidence>
<organism evidence="1 2">
    <name type="scientific">Gigaspora margarita</name>
    <dbReference type="NCBI Taxonomy" id="4874"/>
    <lineage>
        <taxon>Eukaryota</taxon>
        <taxon>Fungi</taxon>
        <taxon>Fungi incertae sedis</taxon>
        <taxon>Mucoromycota</taxon>
        <taxon>Glomeromycotina</taxon>
        <taxon>Glomeromycetes</taxon>
        <taxon>Diversisporales</taxon>
        <taxon>Gigasporaceae</taxon>
        <taxon>Gigaspora</taxon>
    </lineage>
</organism>
<protein>
    <submittedName>
        <fullName evidence="1">25897_t:CDS:1</fullName>
    </submittedName>
</protein>